<dbReference type="InterPro" id="IPR017961">
    <property type="entry name" value="DNA_pol_Y-fam_little_finger"/>
</dbReference>
<dbReference type="CDD" id="cd01700">
    <property type="entry name" value="PolY_Pol_V_umuC"/>
    <property type="match status" value="1"/>
</dbReference>
<dbReference type="GO" id="GO:0005829">
    <property type="term" value="C:cytosol"/>
    <property type="evidence" value="ECO:0007669"/>
    <property type="project" value="TreeGrafter"/>
</dbReference>
<dbReference type="Gene3D" id="1.10.150.20">
    <property type="entry name" value="5' to 3' exonuclease, C-terminal subdomain"/>
    <property type="match status" value="1"/>
</dbReference>
<name>A0A1F6FGM2_9BACT</name>
<dbReference type="PROSITE" id="PS50173">
    <property type="entry name" value="UMUC"/>
    <property type="match status" value="1"/>
</dbReference>
<evidence type="ECO:0000256" key="4">
    <source>
        <dbReference type="ARBA" id="ARBA00023204"/>
    </source>
</evidence>
<dbReference type="Gene3D" id="3.40.1170.60">
    <property type="match status" value="1"/>
</dbReference>
<keyword evidence="4" id="KW-0234">DNA repair</keyword>
<keyword evidence="5" id="KW-0742">SOS response</keyword>
<comment type="similarity">
    <text evidence="1">Belongs to the DNA polymerase type-Y family.</text>
</comment>
<accession>A0A1F6FGM2</accession>
<evidence type="ECO:0000259" key="6">
    <source>
        <dbReference type="PROSITE" id="PS50173"/>
    </source>
</evidence>
<gene>
    <name evidence="7" type="ORF">A3G90_02995</name>
</gene>
<dbReference type="EMBL" id="MFMM01000001">
    <property type="protein sequence ID" value="OGG85005.1"/>
    <property type="molecule type" value="Genomic_DNA"/>
</dbReference>
<dbReference type="Gene3D" id="3.30.70.270">
    <property type="match status" value="1"/>
</dbReference>
<dbReference type="PANTHER" id="PTHR11076">
    <property type="entry name" value="DNA REPAIR POLYMERASE UMUC / TRANSFERASE FAMILY MEMBER"/>
    <property type="match status" value="1"/>
</dbReference>
<dbReference type="SUPFAM" id="SSF100879">
    <property type="entry name" value="Lesion bypass DNA polymerase (Y-family), little finger domain"/>
    <property type="match status" value="1"/>
</dbReference>
<dbReference type="PANTHER" id="PTHR11076:SF34">
    <property type="entry name" value="PROTEIN UMUC"/>
    <property type="match status" value="1"/>
</dbReference>
<dbReference type="InterPro" id="IPR043128">
    <property type="entry name" value="Rev_trsase/Diguanyl_cyclase"/>
</dbReference>
<evidence type="ECO:0000256" key="3">
    <source>
        <dbReference type="ARBA" id="ARBA00023199"/>
    </source>
</evidence>
<dbReference type="GO" id="GO:0009432">
    <property type="term" value="P:SOS response"/>
    <property type="evidence" value="ECO:0007669"/>
    <property type="project" value="UniProtKB-KW"/>
</dbReference>
<dbReference type="GO" id="GO:0003887">
    <property type="term" value="F:DNA-directed DNA polymerase activity"/>
    <property type="evidence" value="ECO:0007669"/>
    <property type="project" value="TreeGrafter"/>
</dbReference>
<evidence type="ECO:0000256" key="2">
    <source>
        <dbReference type="ARBA" id="ARBA00022763"/>
    </source>
</evidence>
<evidence type="ECO:0000313" key="8">
    <source>
        <dbReference type="Proteomes" id="UP000177325"/>
    </source>
</evidence>
<evidence type="ECO:0000313" key="7">
    <source>
        <dbReference type="EMBL" id="OGG85005.1"/>
    </source>
</evidence>
<feature type="domain" description="UmuC" evidence="6">
    <location>
        <begin position="4"/>
        <end position="181"/>
    </location>
</feature>
<dbReference type="Proteomes" id="UP000177325">
    <property type="component" value="Unassembled WGS sequence"/>
</dbReference>
<organism evidence="7 8">
    <name type="scientific">Candidatus Kaiserbacteria bacterium RIFCSPLOWO2_12_FULL_45_26</name>
    <dbReference type="NCBI Taxonomy" id="1798525"/>
    <lineage>
        <taxon>Bacteria</taxon>
        <taxon>Candidatus Kaiseribacteriota</taxon>
    </lineage>
</organism>
<dbReference type="Pfam" id="PF11799">
    <property type="entry name" value="IMS_C"/>
    <property type="match status" value="1"/>
</dbReference>
<dbReference type="AlphaFoldDB" id="A0A1F6FGM2"/>
<dbReference type="InterPro" id="IPR025188">
    <property type="entry name" value="DUF4113"/>
</dbReference>
<dbReference type="STRING" id="1798525.A3G90_02995"/>
<keyword evidence="2" id="KW-0227">DNA damage</keyword>
<dbReference type="SUPFAM" id="SSF56672">
    <property type="entry name" value="DNA/RNA polymerases"/>
    <property type="match status" value="1"/>
</dbReference>
<dbReference type="Pfam" id="PF00817">
    <property type="entry name" value="IMS"/>
    <property type="match status" value="1"/>
</dbReference>
<dbReference type="InterPro" id="IPR050116">
    <property type="entry name" value="DNA_polymerase-Y"/>
</dbReference>
<comment type="caution">
    <text evidence="7">The sequence shown here is derived from an EMBL/GenBank/DDBJ whole genome shotgun (WGS) entry which is preliminary data.</text>
</comment>
<dbReference type="GO" id="GO:0003684">
    <property type="term" value="F:damaged DNA binding"/>
    <property type="evidence" value="ECO:0007669"/>
    <property type="project" value="InterPro"/>
</dbReference>
<protein>
    <recommendedName>
        <fullName evidence="6">UmuC domain-containing protein</fullName>
    </recommendedName>
</protein>
<dbReference type="InterPro" id="IPR036775">
    <property type="entry name" value="DNA_pol_Y-fam_lit_finger_sf"/>
</dbReference>
<proteinExistence type="inferred from homology"/>
<evidence type="ECO:0000256" key="1">
    <source>
        <dbReference type="ARBA" id="ARBA00010945"/>
    </source>
</evidence>
<evidence type="ECO:0000256" key="5">
    <source>
        <dbReference type="ARBA" id="ARBA00023236"/>
    </source>
</evidence>
<sequence length="418" mass="46432">MKYIALLDCNNFFVSCERLFRPDLLGKPVVVLSSNDGCVVARSKEIKDRGIGMGVPYFQIKDTLNEIGATVFSSHFALYRDVSRRVFEVVRTCQSEIEQYSIDECFFTFESYDPHTLVAAIKQQVEQEVGIPVSIGVASSKTQAKYVNTVAKKTTGIAIWGEEEWERAAADIRLSEIWGVGRGRARQFDEKGIRTVADLLKCSRSRIDALFGIEGVRLQAELRGEPVLGIKASRPLQKSLMSTRSFAKETSDYDVLLNAIKYHLYQVVKDLESMDAKTNVIRVMITPSRYGDYAFYGASKEALLTAPTRDLFTLQQAAVGLLKQCFNPEVPYKKAGVVLSGISSTEAETGSLFDNFESADNNGKNSLSATIFSINKKHGKPLVQLGSVSGTNKKWESRKDAVSPSYTTSWSDLKVVRT</sequence>
<dbReference type="GO" id="GO:0006281">
    <property type="term" value="P:DNA repair"/>
    <property type="evidence" value="ECO:0007669"/>
    <property type="project" value="UniProtKB-KW"/>
</dbReference>
<reference evidence="7 8" key="1">
    <citation type="journal article" date="2016" name="Nat. Commun.">
        <title>Thousands of microbial genomes shed light on interconnected biogeochemical processes in an aquifer system.</title>
        <authorList>
            <person name="Anantharaman K."/>
            <person name="Brown C.T."/>
            <person name="Hug L.A."/>
            <person name="Sharon I."/>
            <person name="Castelle C.J."/>
            <person name="Probst A.J."/>
            <person name="Thomas B.C."/>
            <person name="Singh A."/>
            <person name="Wilkins M.J."/>
            <person name="Karaoz U."/>
            <person name="Brodie E.L."/>
            <person name="Williams K.H."/>
            <person name="Hubbard S.S."/>
            <person name="Banfield J.F."/>
        </authorList>
    </citation>
    <scope>NUCLEOTIDE SEQUENCE [LARGE SCALE GENOMIC DNA]</scope>
</reference>
<dbReference type="InterPro" id="IPR043502">
    <property type="entry name" value="DNA/RNA_pol_sf"/>
</dbReference>
<dbReference type="InterPro" id="IPR001126">
    <property type="entry name" value="UmuC"/>
</dbReference>
<dbReference type="Pfam" id="PF13438">
    <property type="entry name" value="DUF4113"/>
    <property type="match status" value="1"/>
</dbReference>
<keyword evidence="3" id="KW-0741">SOS mutagenesis</keyword>
<dbReference type="GO" id="GO:0042276">
    <property type="term" value="P:error-prone translesion synthesis"/>
    <property type="evidence" value="ECO:0007669"/>
    <property type="project" value="TreeGrafter"/>
</dbReference>